<evidence type="ECO:0000313" key="10">
    <source>
        <dbReference type="Proteomes" id="UP000264800"/>
    </source>
</evidence>
<comment type="subcellular location">
    <subcellularLocation>
        <location evidence="1">Membrane</location>
        <topology evidence="1">Single-pass membrane protein</topology>
    </subcellularLocation>
</comment>
<dbReference type="InterPro" id="IPR007110">
    <property type="entry name" value="Ig-like_dom"/>
</dbReference>
<dbReference type="PANTHER" id="PTHR21462">
    <property type="entry name" value="CELL SURFACE GLYCOPROTEIN OX2 RECEPTOR PRECURSOR"/>
    <property type="match status" value="1"/>
</dbReference>
<dbReference type="SUPFAM" id="SSF48726">
    <property type="entry name" value="Immunoglobulin"/>
    <property type="match status" value="1"/>
</dbReference>
<feature type="domain" description="Ig-like" evidence="8">
    <location>
        <begin position="53"/>
        <end position="126"/>
    </location>
</feature>
<evidence type="ECO:0000256" key="3">
    <source>
        <dbReference type="ARBA" id="ARBA00022692"/>
    </source>
</evidence>
<dbReference type="STRING" id="37003.ENSKMAP00000025148"/>
<dbReference type="PROSITE" id="PS50835">
    <property type="entry name" value="IG_LIKE"/>
    <property type="match status" value="1"/>
</dbReference>
<dbReference type="InterPro" id="IPR040012">
    <property type="entry name" value="CD200R"/>
</dbReference>
<comment type="similarity">
    <text evidence="2">Belongs to the CD200R family.</text>
</comment>
<dbReference type="InterPro" id="IPR013106">
    <property type="entry name" value="Ig_V-set"/>
</dbReference>
<dbReference type="GO" id="GO:0038023">
    <property type="term" value="F:signaling receptor activity"/>
    <property type="evidence" value="ECO:0007669"/>
    <property type="project" value="InterPro"/>
</dbReference>
<dbReference type="Pfam" id="PF07686">
    <property type="entry name" value="V-set"/>
    <property type="match status" value="1"/>
</dbReference>
<evidence type="ECO:0000313" key="9">
    <source>
        <dbReference type="Ensembl" id="ENSKMAP00000025148.1"/>
    </source>
</evidence>
<reference evidence="9" key="2">
    <citation type="submission" date="2025-09" db="UniProtKB">
        <authorList>
            <consortium name="Ensembl"/>
        </authorList>
    </citation>
    <scope>IDENTIFICATION</scope>
</reference>
<evidence type="ECO:0000256" key="4">
    <source>
        <dbReference type="ARBA" id="ARBA00022989"/>
    </source>
</evidence>
<accession>A0A3Q3B6D7</accession>
<keyword evidence="5" id="KW-0472">Membrane</keyword>
<keyword evidence="7" id="KW-0325">Glycoprotein</keyword>
<dbReference type="GO" id="GO:0009986">
    <property type="term" value="C:cell surface"/>
    <property type="evidence" value="ECO:0007669"/>
    <property type="project" value="UniProtKB-ARBA"/>
</dbReference>
<keyword evidence="4" id="KW-1133">Transmembrane helix</keyword>
<dbReference type="Ensembl" id="ENSKMAT00000025468.1">
    <property type="protein sequence ID" value="ENSKMAP00000025148.1"/>
    <property type="gene ID" value="ENSKMAG00000018639.1"/>
</dbReference>
<evidence type="ECO:0000256" key="1">
    <source>
        <dbReference type="ARBA" id="ARBA00004167"/>
    </source>
</evidence>
<organism evidence="9 10">
    <name type="scientific">Kryptolebias marmoratus</name>
    <name type="common">Mangrove killifish</name>
    <name type="synonym">Rivulus marmoratus</name>
    <dbReference type="NCBI Taxonomy" id="37003"/>
    <lineage>
        <taxon>Eukaryota</taxon>
        <taxon>Metazoa</taxon>
        <taxon>Chordata</taxon>
        <taxon>Craniata</taxon>
        <taxon>Vertebrata</taxon>
        <taxon>Euteleostomi</taxon>
        <taxon>Actinopterygii</taxon>
        <taxon>Neopterygii</taxon>
        <taxon>Teleostei</taxon>
        <taxon>Neoteleostei</taxon>
        <taxon>Acanthomorphata</taxon>
        <taxon>Ovalentaria</taxon>
        <taxon>Atherinomorphae</taxon>
        <taxon>Cyprinodontiformes</taxon>
        <taxon>Rivulidae</taxon>
        <taxon>Kryptolebias</taxon>
    </lineage>
</organism>
<dbReference type="InterPro" id="IPR036179">
    <property type="entry name" value="Ig-like_dom_sf"/>
</dbReference>
<sequence>MHTYSPQCKVGKLTSNTGKYLNYLVGLSKSKTISQKVGDEVILNCTNTTVNIVTWKMNGHLLIALKLENKTFHKNEKANRLDVEMLSTKSQLYALVIKNTQKSHEGNYTCEMTTDSGLFEKKWELHVTGLSVQKPASLIVWGCIIYSHAGNIFFREGLTYFSKTMPNSIHYSRIAL</sequence>
<dbReference type="SMART" id="SM00409">
    <property type="entry name" value="IG"/>
    <property type="match status" value="1"/>
</dbReference>
<keyword evidence="6" id="KW-1015">Disulfide bond</keyword>
<dbReference type="AlphaFoldDB" id="A0A3Q3B6D7"/>
<dbReference type="InterPro" id="IPR003599">
    <property type="entry name" value="Ig_sub"/>
</dbReference>
<dbReference type="GO" id="GO:0016020">
    <property type="term" value="C:membrane"/>
    <property type="evidence" value="ECO:0007669"/>
    <property type="project" value="UniProtKB-SubCell"/>
</dbReference>
<keyword evidence="10" id="KW-1185">Reference proteome</keyword>
<dbReference type="PANTHER" id="PTHR21462:SF2">
    <property type="entry name" value="CELL SURFACE GLYCOPROTEIN CD200 RECEPTOR 2"/>
    <property type="match status" value="1"/>
</dbReference>
<keyword evidence="3" id="KW-0812">Transmembrane</keyword>
<evidence type="ECO:0000256" key="2">
    <source>
        <dbReference type="ARBA" id="ARBA00008215"/>
    </source>
</evidence>
<reference evidence="9" key="1">
    <citation type="submission" date="2025-08" db="UniProtKB">
        <authorList>
            <consortium name="Ensembl"/>
        </authorList>
    </citation>
    <scope>IDENTIFICATION</scope>
</reference>
<evidence type="ECO:0000259" key="8">
    <source>
        <dbReference type="PROSITE" id="PS50835"/>
    </source>
</evidence>
<evidence type="ECO:0000256" key="5">
    <source>
        <dbReference type="ARBA" id="ARBA00023136"/>
    </source>
</evidence>
<dbReference type="GO" id="GO:0150077">
    <property type="term" value="P:regulation of neuroinflammatory response"/>
    <property type="evidence" value="ECO:0007669"/>
    <property type="project" value="InterPro"/>
</dbReference>
<proteinExistence type="inferred from homology"/>
<protein>
    <recommendedName>
        <fullName evidence="8">Ig-like domain-containing protein</fullName>
    </recommendedName>
</protein>
<dbReference type="Gene3D" id="2.60.40.10">
    <property type="entry name" value="Immunoglobulins"/>
    <property type="match status" value="1"/>
</dbReference>
<evidence type="ECO:0000256" key="6">
    <source>
        <dbReference type="ARBA" id="ARBA00023157"/>
    </source>
</evidence>
<name>A0A3Q3B6D7_KRYMA</name>
<evidence type="ECO:0000256" key="7">
    <source>
        <dbReference type="ARBA" id="ARBA00023180"/>
    </source>
</evidence>
<dbReference type="Proteomes" id="UP000264800">
    <property type="component" value="Unplaced"/>
</dbReference>
<dbReference type="InterPro" id="IPR013783">
    <property type="entry name" value="Ig-like_fold"/>
</dbReference>